<reference evidence="3 4" key="1">
    <citation type="submission" date="2014-04" db="EMBL/GenBank/DDBJ databases">
        <title>Evolutionary Origins and Diversification of the Mycorrhizal Mutualists.</title>
        <authorList>
            <consortium name="DOE Joint Genome Institute"/>
            <consortium name="Mycorrhizal Genomics Consortium"/>
            <person name="Kohler A."/>
            <person name="Kuo A."/>
            <person name="Nagy L.G."/>
            <person name="Floudas D."/>
            <person name="Copeland A."/>
            <person name="Barry K.W."/>
            <person name="Cichocki N."/>
            <person name="Veneault-Fourrey C."/>
            <person name="LaButti K."/>
            <person name="Lindquist E.A."/>
            <person name="Lipzen A."/>
            <person name="Lundell T."/>
            <person name="Morin E."/>
            <person name="Murat C."/>
            <person name="Riley R."/>
            <person name="Ohm R."/>
            <person name="Sun H."/>
            <person name="Tunlid A."/>
            <person name="Henrissat B."/>
            <person name="Grigoriev I.V."/>
            <person name="Hibbett D.S."/>
            <person name="Martin F."/>
        </authorList>
    </citation>
    <scope>NUCLEOTIDE SEQUENCE [LARGE SCALE GENOMIC DNA]</scope>
    <source>
        <strain evidence="3 4">Koide BX008</strain>
    </source>
</reference>
<proteinExistence type="predicted"/>
<evidence type="ECO:0000313" key="3">
    <source>
        <dbReference type="EMBL" id="KIL66581.1"/>
    </source>
</evidence>
<dbReference type="SUPFAM" id="SSF55347">
    <property type="entry name" value="Glyceraldehyde-3-phosphate dehydrogenase-like, C-terminal domain"/>
    <property type="match status" value="1"/>
</dbReference>
<gene>
    <name evidence="3" type="ORF">M378DRAFT_123742</name>
</gene>
<keyword evidence="4" id="KW-1185">Reference proteome</keyword>
<evidence type="ECO:0000313" key="4">
    <source>
        <dbReference type="Proteomes" id="UP000054549"/>
    </source>
</evidence>
<accession>A0A0C2XB74</accession>
<dbReference type="PANTHER" id="PTHR42840">
    <property type="entry name" value="NAD(P)-BINDING ROSSMANN-FOLD SUPERFAMILY PROTEIN-RELATED"/>
    <property type="match status" value="1"/>
</dbReference>
<feature type="domain" description="Gfo/Idh/MocA-like oxidoreductase C-terminal" evidence="2">
    <location>
        <begin position="164"/>
        <end position="364"/>
    </location>
</feature>
<name>A0A0C2XB74_AMAMK</name>
<dbReference type="Proteomes" id="UP000054549">
    <property type="component" value="Unassembled WGS sequence"/>
</dbReference>
<dbReference type="InterPro" id="IPR036291">
    <property type="entry name" value="NAD(P)-bd_dom_sf"/>
</dbReference>
<protein>
    <submittedName>
        <fullName evidence="3">Uncharacterized protein</fullName>
    </submittedName>
</protein>
<dbReference type="HOGENOM" id="CLU_023194_3_1_1"/>
<dbReference type="Gene3D" id="3.40.50.720">
    <property type="entry name" value="NAD(P)-binding Rossmann-like Domain"/>
    <property type="match status" value="1"/>
</dbReference>
<dbReference type="EMBL" id="KN818235">
    <property type="protein sequence ID" value="KIL66581.1"/>
    <property type="molecule type" value="Genomic_DNA"/>
</dbReference>
<dbReference type="PANTHER" id="PTHR42840:SF5">
    <property type="entry name" value="NAD(P)-BINDING ROSSMANN-FOLD SUPERFAMILY PROTEIN"/>
    <property type="match status" value="1"/>
</dbReference>
<evidence type="ECO:0000259" key="1">
    <source>
        <dbReference type="Pfam" id="PF01408"/>
    </source>
</evidence>
<dbReference type="InParanoid" id="A0A0C2XB74"/>
<dbReference type="OrthoDB" id="64915at2759"/>
<dbReference type="InterPro" id="IPR000683">
    <property type="entry name" value="Gfo/Idh/MocA-like_OxRdtase_N"/>
</dbReference>
<dbReference type="STRING" id="946122.A0A0C2XB74"/>
<dbReference type="GO" id="GO:0016491">
    <property type="term" value="F:oxidoreductase activity"/>
    <property type="evidence" value="ECO:0007669"/>
    <property type="project" value="TreeGrafter"/>
</dbReference>
<dbReference type="GO" id="GO:0005737">
    <property type="term" value="C:cytoplasm"/>
    <property type="evidence" value="ECO:0007669"/>
    <property type="project" value="TreeGrafter"/>
</dbReference>
<dbReference type="SUPFAM" id="SSF51735">
    <property type="entry name" value="NAD(P)-binding Rossmann-fold domains"/>
    <property type="match status" value="1"/>
</dbReference>
<dbReference type="Pfam" id="PF02894">
    <property type="entry name" value="GFO_IDH_MocA_C"/>
    <property type="match status" value="1"/>
</dbReference>
<dbReference type="GO" id="GO:0000166">
    <property type="term" value="F:nucleotide binding"/>
    <property type="evidence" value="ECO:0007669"/>
    <property type="project" value="InterPro"/>
</dbReference>
<organism evidence="3 4">
    <name type="scientific">Amanita muscaria (strain Koide BX008)</name>
    <dbReference type="NCBI Taxonomy" id="946122"/>
    <lineage>
        <taxon>Eukaryota</taxon>
        <taxon>Fungi</taxon>
        <taxon>Dikarya</taxon>
        <taxon>Basidiomycota</taxon>
        <taxon>Agaricomycotina</taxon>
        <taxon>Agaricomycetes</taxon>
        <taxon>Agaricomycetidae</taxon>
        <taxon>Agaricales</taxon>
        <taxon>Pluteineae</taxon>
        <taxon>Amanitaceae</taxon>
        <taxon>Amanita</taxon>
    </lineage>
</organism>
<dbReference type="InterPro" id="IPR004104">
    <property type="entry name" value="Gfo/Idh/MocA-like_OxRdtase_C"/>
</dbReference>
<sequence length="379" mass="40988">MSSSPQIGLAILGAGIFATEAWIPAISAALVQHPHHHLKAVYSRSEKSAQELSSKATQALKPRLSPSPTVYHDSGDEACNLDALLARSDIQAVIVVLPITVQPKIVLKALEAGKHVLSEKPVAADVKQGVELIRVYNDKYKPRGLIWKVAENYEAEPGYRKAAELVREGRIGQLIQFKAVVEVNVTQESKYYKTSWRTVPDYQGGFLLDGGVHTAAVLRTVIPSAITHISSFASLNKEYLAPHDSIHAIVKAGPQIHGTASFTFAWPTKSTASSEDFIFTGTKGWLSITDTWDTEEGRVKLKIVTRKSEDSDEETEEVIEEAFNGVTAELVNFLKAVEGKDELGLGDPAGALKDVAFIEAALNSNGAVIDITNLVPAGL</sequence>
<dbReference type="Pfam" id="PF01408">
    <property type="entry name" value="GFO_IDH_MocA"/>
    <property type="match status" value="1"/>
</dbReference>
<dbReference type="GO" id="GO:0006740">
    <property type="term" value="P:NADPH regeneration"/>
    <property type="evidence" value="ECO:0007669"/>
    <property type="project" value="TreeGrafter"/>
</dbReference>
<feature type="domain" description="Gfo/Idh/MocA-like oxidoreductase N-terminal" evidence="1">
    <location>
        <begin position="9"/>
        <end position="137"/>
    </location>
</feature>
<dbReference type="AlphaFoldDB" id="A0A0C2XB74"/>
<dbReference type="Gene3D" id="3.30.360.10">
    <property type="entry name" value="Dihydrodipicolinate Reductase, domain 2"/>
    <property type="match status" value="1"/>
</dbReference>
<evidence type="ECO:0000259" key="2">
    <source>
        <dbReference type="Pfam" id="PF02894"/>
    </source>
</evidence>